<feature type="domain" description="Transposase IS66 zinc-finger binding" evidence="3">
    <location>
        <begin position="108"/>
        <end position="151"/>
    </location>
</feature>
<feature type="region of interest" description="Disordered" evidence="1">
    <location>
        <begin position="78"/>
        <end position="97"/>
    </location>
</feature>
<proteinExistence type="predicted"/>
<evidence type="ECO:0000259" key="4">
    <source>
        <dbReference type="Pfam" id="PF13007"/>
    </source>
</evidence>
<accession>A0A1H8WF18</accession>
<evidence type="ECO:0000313" key="6">
    <source>
        <dbReference type="EMBL" id="SEP26231.1"/>
    </source>
</evidence>
<feature type="domain" description="Transposase IS66 C-terminal" evidence="5">
    <location>
        <begin position="458"/>
        <end position="495"/>
    </location>
</feature>
<feature type="domain" description="Transposase TnpC homeodomain" evidence="4">
    <location>
        <begin position="36"/>
        <end position="101"/>
    </location>
</feature>
<feature type="domain" description="Transposase IS66 central" evidence="2">
    <location>
        <begin position="166"/>
        <end position="451"/>
    </location>
</feature>
<dbReference type="RefSeq" id="WP_093120839.1">
    <property type="nucleotide sequence ID" value="NZ_FODS01000059.1"/>
</dbReference>
<evidence type="ECO:0000259" key="3">
    <source>
        <dbReference type="Pfam" id="PF13005"/>
    </source>
</evidence>
<evidence type="ECO:0000259" key="2">
    <source>
        <dbReference type="Pfam" id="PF03050"/>
    </source>
</evidence>
<organism evidence="6 7">
    <name type="scientific">Salinihabitans flavidus</name>
    <dbReference type="NCBI Taxonomy" id="569882"/>
    <lineage>
        <taxon>Bacteria</taxon>
        <taxon>Pseudomonadati</taxon>
        <taxon>Pseudomonadota</taxon>
        <taxon>Alphaproteobacteria</taxon>
        <taxon>Rhodobacterales</taxon>
        <taxon>Roseobacteraceae</taxon>
        <taxon>Salinihabitans</taxon>
    </lineage>
</organism>
<evidence type="ECO:0000313" key="7">
    <source>
        <dbReference type="Proteomes" id="UP000198893"/>
    </source>
</evidence>
<dbReference type="Pfam" id="PF13007">
    <property type="entry name" value="LZ_Tnp_IS66"/>
    <property type="match status" value="1"/>
</dbReference>
<dbReference type="Pfam" id="PF13005">
    <property type="entry name" value="zf-IS66"/>
    <property type="match status" value="1"/>
</dbReference>
<dbReference type="STRING" id="569882.SAMN04490248_1593"/>
<dbReference type="InterPro" id="IPR004291">
    <property type="entry name" value="Transposase_IS66_central"/>
</dbReference>
<evidence type="ECO:0000256" key="1">
    <source>
        <dbReference type="SAM" id="MobiDB-lite"/>
    </source>
</evidence>
<dbReference type="EMBL" id="FODS01000059">
    <property type="protein sequence ID" value="SEP26231.1"/>
    <property type="molecule type" value="Genomic_DNA"/>
</dbReference>
<dbReference type="NCBIfam" id="NF033517">
    <property type="entry name" value="transpos_IS66"/>
    <property type="match status" value="1"/>
</dbReference>
<dbReference type="InterPro" id="IPR024463">
    <property type="entry name" value="Transposase_TnpC_homeodom"/>
</dbReference>
<name>A0A1H8WF18_9RHOB</name>
<dbReference type="OrthoDB" id="9800877at2"/>
<keyword evidence="7" id="KW-1185">Reference proteome</keyword>
<reference evidence="6 7" key="1">
    <citation type="submission" date="2016-10" db="EMBL/GenBank/DDBJ databases">
        <authorList>
            <person name="de Groot N.N."/>
        </authorList>
    </citation>
    <scope>NUCLEOTIDE SEQUENCE [LARGE SCALE GENOMIC DNA]</scope>
    <source>
        <strain evidence="6 7">DSM 27842</strain>
    </source>
</reference>
<dbReference type="AlphaFoldDB" id="A0A1H8WF18"/>
<dbReference type="Pfam" id="PF03050">
    <property type="entry name" value="DDE_Tnp_IS66"/>
    <property type="match status" value="1"/>
</dbReference>
<dbReference type="PANTHER" id="PTHR33678:SF1">
    <property type="entry name" value="BLL1576 PROTEIN"/>
    <property type="match status" value="1"/>
</dbReference>
<dbReference type="PANTHER" id="PTHR33678">
    <property type="entry name" value="BLL1576 PROTEIN"/>
    <property type="match status" value="1"/>
</dbReference>
<gene>
    <name evidence="6" type="ORF">SAMN04490248_1593</name>
</gene>
<dbReference type="InterPro" id="IPR024474">
    <property type="entry name" value="Znf_dom_IS66"/>
</dbReference>
<dbReference type="Proteomes" id="UP000198893">
    <property type="component" value="Unassembled WGS sequence"/>
</dbReference>
<evidence type="ECO:0000259" key="5">
    <source>
        <dbReference type="Pfam" id="PF13817"/>
    </source>
</evidence>
<sequence length="502" mass="56118">MLDVAKSLPEDPEELRRFTALLLAEVKSQAMLIEKLRHQLAGHRSHRFGTSSETIEQLQLALEASEVAVAKMTAKLRLPDEEEKDKPKRRPIPDHIPRQEIELITGDEDCAHCGGTLRRLGEDVTEELEYVPGRFIVNRIVRPRMACSGCEAFTQAALPSRPIERGRPGPGLLAHVLVSKYADHLPLYRQSQIFEREGLDLDRSTLADWVGKSTALLEPLADAIGRHVLAGQAIFADDTPVKMLAPGTGKTATARLWAYGRDERPWNGDAPPASWYCFSPDRKGQHPKDHLASYQGWMHADGYAGFEDIYRSSDIHEVACMAHVRRKFVDVHRAQGSAIADGAIRRIAQLYAVEKEARGSPPDQRVEIRQAKAAPIFDELEGWLHDQLPTVSGKSPLAMAIRYGLTRMKRLRPYLDHGFLELDNNTAERAMRSVAIGRKNYLFVGSQTGGRAAAIAYTLIETAKLNGVDPQRWLADTLACIPDYKITRVDDLLPWHWSNKAA</sequence>
<protein>
    <submittedName>
        <fullName evidence="6">Transposase</fullName>
    </submittedName>
</protein>
<dbReference type="InterPro" id="IPR052344">
    <property type="entry name" value="Transposase-related"/>
</dbReference>
<dbReference type="InterPro" id="IPR039552">
    <property type="entry name" value="IS66_C"/>
</dbReference>
<dbReference type="Pfam" id="PF13817">
    <property type="entry name" value="DDE_Tnp_IS66_C"/>
    <property type="match status" value="1"/>
</dbReference>